<evidence type="ECO:0008006" key="5">
    <source>
        <dbReference type="Google" id="ProtNLM"/>
    </source>
</evidence>
<gene>
    <name evidence="4" type="ORF">METZ01_LOCUS205325</name>
</gene>
<accession>A0A382ER47</accession>
<organism evidence="4">
    <name type="scientific">marine metagenome</name>
    <dbReference type="NCBI Taxonomy" id="408172"/>
    <lineage>
        <taxon>unclassified sequences</taxon>
        <taxon>metagenomes</taxon>
        <taxon>ecological metagenomes</taxon>
    </lineage>
</organism>
<dbReference type="Pfam" id="PF11258">
    <property type="entry name" value="DUF3048"/>
    <property type="match status" value="1"/>
</dbReference>
<dbReference type="SUPFAM" id="SSF57997">
    <property type="entry name" value="Tropomyosin"/>
    <property type="match status" value="1"/>
</dbReference>
<feature type="domain" description="DUF3048" evidence="3">
    <location>
        <begin position="430"/>
        <end position="529"/>
    </location>
</feature>
<keyword evidence="1" id="KW-0175">Coiled coil</keyword>
<dbReference type="Gene3D" id="1.10.287.1490">
    <property type="match status" value="1"/>
</dbReference>
<feature type="non-terminal residue" evidence="4">
    <location>
        <position position="1"/>
    </location>
</feature>
<proteinExistence type="predicted"/>
<dbReference type="InterPro" id="IPR023158">
    <property type="entry name" value="YerB-like_sf"/>
</dbReference>
<dbReference type="Pfam" id="PF17479">
    <property type="entry name" value="DUF3048_C"/>
    <property type="match status" value="1"/>
</dbReference>
<sequence>RIMGLKRFVFCISSVAILTTTTLPNALAGPYDKEIENLQKQISEVNSDIDEIKRDVNTEEQKIVDLQNELLEIDETIAETEALINSEDTQLVKHPIRLELLADDYIEVWSSRSEPFQLRRELAIDSYVRNDERMNSVLTQSAQLTDETLRGIRSQILYKALIDETEGRLESVDSKMRITGERVSGVHDEIAAARDKQKDYVLLQEEARSRIPTVKERISNLRSGISNLESNIDSLNVEIDILDGEIDRYRLLELSKQWTGLTGTDIPRPALAVKIDNVSIARPQAGINQADVVYEELVEAGLTRLIAIFQTTDSRVVGPVRSARTSDPPLLTGFDSPLFAYSGANRGTREVVRDSDLTDVGYDTSRESYWRSTSRRAPHNLFTSTERLWSQHPNRDEIPKPPFTFRTENAPLHANAKKATGVFVDFGHAEIDYAWNGAGWERTHNGEPHGDGDGVRVAPANIVIQFISYGKSAADSRSPEAVTKGSGEVWVFTDGHLIEGEWERKKDSEPAEITSDGIPIRLTPGNTWVALAKTGTATWR</sequence>
<evidence type="ECO:0000259" key="3">
    <source>
        <dbReference type="Pfam" id="PF17479"/>
    </source>
</evidence>
<dbReference type="SUPFAM" id="SSF159774">
    <property type="entry name" value="YerB-like"/>
    <property type="match status" value="1"/>
</dbReference>
<feature type="coiled-coil region" evidence="1">
    <location>
        <begin position="218"/>
        <end position="245"/>
    </location>
</feature>
<evidence type="ECO:0000313" key="4">
    <source>
        <dbReference type="EMBL" id="SVB52471.1"/>
    </source>
</evidence>
<dbReference type="AlphaFoldDB" id="A0A382ER47"/>
<dbReference type="EMBL" id="UINC01045563">
    <property type="protein sequence ID" value="SVB52471.1"/>
    <property type="molecule type" value="Genomic_DNA"/>
</dbReference>
<evidence type="ECO:0000256" key="1">
    <source>
        <dbReference type="SAM" id="Coils"/>
    </source>
</evidence>
<dbReference type="InterPro" id="IPR035328">
    <property type="entry name" value="DUF3048_C"/>
</dbReference>
<evidence type="ECO:0000259" key="2">
    <source>
        <dbReference type="Pfam" id="PF11258"/>
    </source>
</evidence>
<name>A0A382ER47_9ZZZZ</name>
<dbReference type="Gene3D" id="3.50.90.10">
    <property type="entry name" value="YerB-like"/>
    <property type="match status" value="1"/>
</dbReference>
<reference evidence="4" key="1">
    <citation type="submission" date="2018-05" db="EMBL/GenBank/DDBJ databases">
        <authorList>
            <person name="Lanie J.A."/>
            <person name="Ng W.-L."/>
            <person name="Kazmierczak K.M."/>
            <person name="Andrzejewski T.M."/>
            <person name="Davidsen T.M."/>
            <person name="Wayne K.J."/>
            <person name="Tettelin H."/>
            <person name="Glass J.I."/>
            <person name="Rusch D."/>
            <person name="Podicherti R."/>
            <person name="Tsui H.-C.T."/>
            <person name="Winkler M.E."/>
        </authorList>
    </citation>
    <scope>NUCLEOTIDE SEQUENCE</scope>
</reference>
<dbReference type="InterPro" id="IPR021416">
    <property type="entry name" value="DUF3048_N"/>
</dbReference>
<protein>
    <recommendedName>
        <fullName evidence="5">DUF3048 domain-containing protein</fullName>
    </recommendedName>
</protein>
<feature type="coiled-coil region" evidence="1">
    <location>
        <begin position="35"/>
        <end position="83"/>
    </location>
</feature>
<feature type="domain" description="DUF3048" evidence="2">
    <location>
        <begin position="266"/>
        <end position="395"/>
    </location>
</feature>